<gene>
    <name evidence="2" type="ORF">SAMN05216297_12040</name>
</gene>
<sequence>MNRRKTIIATSIVLVIISAGIYFYYGVIFKEARNIASETPYFRITAKKLIEDYTADPKKADSLYLNKTIEITGKATKETDSAIVMENTVFCLFKEKLHTKMMDKKTTIKGKCIGYDELFLEVKIDQCSVK</sequence>
<keyword evidence="1" id="KW-1133">Transmembrane helix</keyword>
<keyword evidence="1" id="KW-0472">Membrane</keyword>
<accession>A0A1I1XNG0</accession>
<proteinExistence type="predicted"/>
<dbReference type="OrthoDB" id="1449127at2"/>
<dbReference type="EMBL" id="FOMH01000020">
    <property type="protein sequence ID" value="SFE08892.1"/>
    <property type="molecule type" value="Genomic_DNA"/>
</dbReference>
<dbReference type="AlphaFoldDB" id="A0A1I1XNG0"/>
<evidence type="ECO:0000313" key="3">
    <source>
        <dbReference type="Proteomes" id="UP000199672"/>
    </source>
</evidence>
<keyword evidence="3" id="KW-1185">Reference proteome</keyword>
<protein>
    <submittedName>
        <fullName evidence="2">tRNA_anti-like</fullName>
    </submittedName>
</protein>
<dbReference type="Pfam" id="PF12869">
    <property type="entry name" value="tRNA_anti-like"/>
    <property type="match status" value="1"/>
</dbReference>
<evidence type="ECO:0000313" key="2">
    <source>
        <dbReference type="EMBL" id="SFE08892.1"/>
    </source>
</evidence>
<reference evidence="3" key="1">
    <citation type="submission" date="2016-10" db="EMBL/GenBank/DDBJ databases">
        <authorList>
            <person name="Varghese N."/>
            <person name="Submissions S."/>
        </authorList>
    </citation>
    <scope>NUCLEOTIDE SEQUENCE [LARGE SCALE GENOMIC DNA]</scope>
    <source>
        <strain evidence="3">CGMCC 1.10370</strain>
    </source>
</reference>
<name>A0A1I1XNG0_9FLAO</name>
<keyword evidence="1" id="KW-0812">Transmembrane</keyword>
<dbReference type="STRING" id="739143.SAMN05216297_12040"/>
<organism evidence="2 3">
    <name type="scientific">Flavobacterium phragmitis</name>
    <dbReference type="NCBI Taxonomy" id="739143"/>
    <lineage>
        <taxon>Bacteria</taxon>
        <taxon>Pseudomonadati</taxon>
        <taxon>Bacteroidota</taxon>
        <taxon>Flavobacteriia</taxon>
        <taxon>Flavobacteriales</taxon>
        <taxon>Flavobacteriaceae</taxon>
        <taxon>Flavobacterium</taxon>
    </lineage>
</organism>
<dbReference type="InterPro" id="IPR024422">
    <property type="entry name" value="Protein_unknown_function_OB"/>
</dbReference>
<feature type="transmembrane region" description="Helical" evidence="1">
    <location>
        <begin position="7"/>
        <end position="25"/>
    </location>
</feature>
<evidence type="ECO:0000256" key="1">
    <source>
        <dbReference type="SAM" id="Phobius"/>
    </source>
</evidence>
<dbReference type="Proteomes" id="UP000199672">
    <property type="component" value="Unassembled WGS sequence"/>
</dbReference>